<evidence type="ECO:0000313" key="2">
    <source>
        <dbReference type="Proteomes" id="UP000724584"/>
    </source>
</evidence>
<name>A0ACB7NZV4_9PEZI</name>
<gene>
    <name evidence="1" type="ORF">F5144DRAFT_353606</name>
</gene>
<evidence type="ECO:0000313" key="1">
    <source>
        <dbReference type="EMBL" id="KAH6623117.1"/>
    </source>
</evidence>
<dbReference type="EMBL" id="JAGIZQ010000006">
    <property type="protein sequence ID" value="KAH6623117.1"/>
    <property type="molecule type" value="Genomic_DNA"/>
</dbReference>
<dbReference type="Proteomes" id="UP000724584">
    <property type="component" value="Unassembled WGS sequence"/>
</dbReference>
<proteinExistence type="predicted"/>
<accession>A0ACB7NZV4</accession>
<reference evidence="1 2" key="1">
    <citation type="journal article" date="2021" name="Nat. Commun.">
        <title>Genetic determinants of endophytism in the Arabidopsis root mycobiome.</title>
        <authorList>
            <person name="Mesny F."/>
            <person name="Miyauchi S."/>
            <person name="Thiergart T."/>
            <person name="Pickel B."/>
            <person name="Atanasova L."/>
            <person name="Karlsson M."/>
            <person name="Huettel B."/>
            <person name="Barry K.W."/>
            <person name="Haridas S."/>
            <person name="Chen C."/>
            <person name="Bauer D."/>
            <person name="Andreopoulos W."/>
            <person name="Pangilinan J."/>
            <person name="LaButti K."/>
            <person name="Riley R."/>
            <person name="Lipzen A."/>
            <person name="Clum A."/>
            <person name="Drula E."/>
            <person name="Henrissat B."/>
            <person name="Kohler A."/>
            <person name="Grigoriev I.V."/>
            <person name="Martin F.M."/>
            <person name="Hacquard S."/>
        </authorList>
    </citation>
    <scope>NUCLEOTIDE SEQUENCE [LARGE SCALE GENOMIC DNA]</scope>
    <source>
        <strain evidence="1 2">MPI-SDFR-AT-0079</strain>
    </source>
</reference>
<organism evidence="1 2">
    <name type="scientific">Chaetomium tenue</name>
    <dbReference type="NCBI Taxonomy" id="1854479"/>
    <lineage>
        <taxon>Eukaryota</taxon>
        <taxon>Fungi</taxon>
        <taxon>Dikarya</taxon>
        <taxon>Ascomycota</taxon>
        <taxon>Pezizomycotina</taxon>
        <taxon>Sordariomycetes</taxon>
        <taxon>Sordariomycetidae</taxon>
        <taxon>Sordariales</taxon>
        <taxon>Chaetomiaceae</taxon>
        <taxon>Chaetomium</taxon>
    </lineage>
</organism>
<sequence length="330" mass="37438">MAEGSQAIPGARRLGPGHFEGTWSREKRQDIVDRVKYLVRGERLEEPPHILRARLTLAQAGKDWGDASEEEICDVINQQSRPLFQSGFWEMDSPEYDTLTGRIYQSQLDYYGPDHGSASGIFLDRLRDDPGSSFLCQRLNQTGITIKKITHFTRQPVEDKHRRLAFKVKEKRGYFLDDVAYFLSKAQRKGKIEHTTYVLPLKITGNHECISAILGIDEHSFLIDTTLNSSFLQAVQEADLKPAVIMKEFMFWKDGADQDAEALGRSGWLSYKTTHWLTEHYDVDVCSGCPGSGFVTCRPTIYVRKGTSLAYDFKTGLRRASTLLSRSSTN</sequence>
<protein>
    <submittedName>
        <fullName evidence="1">Uncharacterized protein</fullName>
    </submittedName>
</protein>
<keyword evidence="2" id="KW-1185">Reference proteome</keyword>
<comment type="caution">
    <text evidence="1">The sequence shown here is derived from an EMBL/GenBank/DDBJ whole genome shotgun (WGS) entry which is preliminary data.</text>
</comment>